<name>A0A7Z7ILF3_9MYCO</name>
<keyword evidence="3" id="KW-1185">Reference proteome</keyword>
<feature type="region of interest" description="Disordered" evidence="1">
    <location>
        <begin position="1"/>
        <end position="28"/>
    </location>
</feature>
<evidence type="ECO:0000313" key="2">
    <source>
        <dbReference type="EMBL" id="SOJ55747.1"/>
    </source>
</evidence>
<accession>A0A7Z7ILF3</accession>
<reference evidence="2 3" key="1">
    <citation type="submission" date="2017-10" db="EMBL/GenBank/DDBJ databases">
        <authorList>
            <consortium name="Urmite Genomes"/>
        </authorList>
    </citation>
    <scope>NUCLEOTIDE SEQUENCE [LARGE SCALE GENOMIC DNA]</scope>
    <source>
        <strain evidence="2 3">FB-527</strain>
    </source>
</reference>
<protein>
    <submittedName>
        <fullName evidence="2">Uncharacterized protein</fullName>
    </submittedName>
</protein>
<gene>
    <name evidence="2" type="ORF">MSIMFB_03228</name>
</gene>
<organism evidence="2 3">
    <name type="scientific">Mycobacterium simulans</name>
    <dbReference type="NCBI Taxonomy" id="627089"/>
    <lineage>
        <taxon>Bacteria</taxon>
        <taxon>Bacillati</taxon>
        <taxon>Actinomycetota</taxon>
        <taxon>Actinomycetes</taxon>
        <taxon>Mycobacteriales</taxon>
        <taxon>Mycobacteriaceae</taxon>
        <taxon>Mycobacterium</taxon>
    </lineage>
</organism>
<dbReference type="AlphaFoldDB" id="A0A7Z7ILF3"/>
<feature type="compositionally biased region" description="Basic and acidic residues" evidence="1">
    <location>
        <begin position="1"/>
        <end position="25"/>
    </location>
</feature>
<sequence>MAHHNIRADPDLSEHGVHGHPERKQGWLSVSGLSQQLRQRRFGFSENDISQRHLEMEVKSGADPVEGLGKDSVVLVEPVAHGGVLGALAG</sequence>
<comment type="caution">
    <text evidence="2">The sequence shown here is derived from an EMBL/GenBank/DDBJ whole genome shotgun (WGS) entry which is preliminary data.</text>
</comment>
<dbReference type="Proteomes" id="UP000554965">
    <property type="component" value="Unassembled WGS sequence"/>
</dbReference>
<evidence type="ECO:0000313" key="3">
    <source>
        <dbReference type="Proteomes" id="UP000554965"/>
    </source>
</evidence>
<evidence type="ECO:0000256" key="1">
    <source>
        <dbReference type="SAM" id="MobiDB-lite"/>
    </source>
</evidence>
<proteinExistence type="predicted"/>
<dbReference type="AntiFam" id="ANF00171">
    <property type="entry name" value="Shadow ORF (opposite pikAII)"/>
</dbReference>
<dbReference type="EMBL" id="OCTY01000002">
    <property type="protein sequence ID" value="SOJ55747.1"/>
    <property type="molecule type" value="Genomic_DNA"/>
</dbReference>